<sequence length="141" mass="16547">MNEFVVPVCSFTLQFIDSIIGSNFPEILKYQGTQHITTKAGQYIFSQALSKKLGSDFDKEKQLRSISEDVFKFEVAMLRASCKLFNKVHQTELDCEVMYNREFIISISTIINKLIDIKYLLEYFENYCGNVDYKQFFETER</sequence>
<evidence type="ECO:0000313" key="1">
    <source>
        <dbReference type="EMBL" id="RHZ76974.1"/>
    </source>
</evidence>
<comment type="caution">
    <text evidence="1">The sequence shown here is derived from an EMBL/GenBank/DDBJ whole genome shotgun (WGS) entry which is preliminary data.</text>
</comment>
<dbReference type="Proteomes" id="UP000266861">
    <property type="component" value="Unassembled WGS sequence"/>
</dbReference>
<proteinExistence type="predicted"/>
<dbReference type="EMBL" id="PQFF01000177">
    <property type="protein sequence ID" value="RHZ76974.1"/>
    <property type="molecule type" value="Genomic_DNA"/>
</dbReference>
<name>A0A397IV34_9GLOM</name>
<organism evidence="1 2">
    <name type="scientific">Diversispora epigaea</name>
    <dbReference type="NCBI Taxonomy" id="1348612"/>
    <lineage>
        <taxon>Eukaryota</taxon>
        <taxon>Fungi</taxon>
        <taxon>Fungi incertae sedis</taxon>
        <taxon>Mucoromycota</taxon>
        <taxon>Glomeromycotina</taxon>
        <taxon>Glomeromycetes</taxon>
        <taxon>Diversisporales</taxon>
        <taxon>Diversisporaceae</taxon>
        <taxon>Diversispora</taxon>
    </lineage>
</organism>
<keyword evidence="2" id="KW-1185">Reference proteome</keyword>
<evidence type="ECO:0000313" key="2">
    <source>
        <dbReference type="Proteomes" id="UP000266861"/>
    </source>
</evidence>
<gene>
    <name evidence="1" type="ORF">Glove_187g27</name>
</gene>
<accession>A0A397IV34</accession>
<reference evidence="1 2" key="1">
    <citation type="submission" date="2018-08" db="EMBL/GenBank/DDBJ databases">
        <title>Genome and evolution of the arbuscular mycorrhizal fungus Diversispora epigaea (formerly Glomus versiforme) and its bacterial endosymbionts.</title>
        <authorList>
            <person name="Sun X."/>
            <person name="Fei Z."/>
            <person name="Harrison M."/>
        </authorList>
    </citation>
    <scope>NUCLEOTIDE SEQUENCE [LARGE SCALE GENOMIC DNA]</scope>
    <source>
        <strain evidence="1 2">IT104</strain>
    </source>
</reference>
<protein>
    <submittedName>
        <fullName evidence="1">Uncharacterized protein</fullName>
    </submittedName>
</protein>
<dbReference type="AlphaFoldDB" id="A0A397IV34"/>